<dbReference type="AlphaFoldDB" id="A0A942Z477"/>
<organism evidence="1 2">
    <name type="scientific">Lederbergia citrea</name>
    <dbReference type="NCBI Taxonomy" id="2833581"/>
    <lineage>
        <taxon>Bacteria</taxon>
        <taxon>Bacillati</taxon>
        <taxon>Bacillota</taxon>
        <taxon>Bacilli</taxon>
        <taxon>Bacillales</taxon>
        <taxon>Bacillaceae</taxon>
        <taxon>Lederbergia</taxon>
    </lineage>
</organism>
<evidence type="ECO:0000313" key="1">
    <source>
        <dbReference type="EMBL" id="MBS4222105.1"/>
    </source>
</evidence>
<gene>
    <name evidence="1" type="ORF">KHA91_04960</name>
</gene>
<comment type="caution">
    <text evidence="1">The sequence shown here is derived from an EMBL/GenBank/DDBJ whole genome shotgun (WGS) entry which is preliminary data.</text>
</comment>
<name>A0A942Z477_9BACI</name>
<dbReference type="EMBL" id="JAGYPN010000001">
    <property type="protein sequence ID" value="MBS4222105.1"/>
    <property type="molecule type" value="Genomic_DNA"/>
</dbReference>
<dbReference type="InterPro" id="IPR022580">
    <property type="entry name" value="DUF2639"/>
</dbReference>
<protein>
    <submittedName>
        <fullName evidence="1">DUF2639 domain-containing protein</fullName>
    </submittedName>
</protein>
<dbReference type="Pfam" id="PF11121">
    <property type="entry name" value="DUF2639"/>
    <property type="match status" value="1"/>
</dbReference>
<dbReference type="Proteomes" id="UP000676456">
    <property type="component" value="Unassembled WGS sequence"/>
</dbReference>
<evidence type="ECO:0000313" key="2">
    <source>
        <dbReference type="Proteomes" id="UP000676456"/>
    </source>
</evidence>
<keyword evidence="2" id="KW-1185">Reference proteome</keyword>
<dbReference type="RefSeq" id="WP_213097075.1">
    <property type="nucleotide sequence ID" value="NZ_JAGYPK010000001.1"/>
</dbReference>
<accession>A0A942Z477</accession>
<sequence>MAYRYSKGWYIAQLKEMGIRYHPEKKKKLESYKTYILRNLHDKMSSERGK</sequence>
<proteinExistence type="predicted"/>
<reference evidence="1 2" key="1">
    <citation type="submission" date="2021-05" db="EMBL/GenBank/DDBJ databases">
        <title>Novel Bacillus species.</title>
        <authorList>
            <person name="Liu G."/>
        </authorList>
    </citation>
    <scope>NUCLEOTIDE SEQUENCE [LARGE SCALE GENOMIC DNA]</scope>
    <source>
        <strain evidence="1 2">FJAT-49682</strain>
    </source>
</reference>